<comment type="subcellular location">
    <subcellularLocation>
        <location evidence="1">Nucleus</location>
    </subcellularLocation>
</comment>
<dbReference type="GO" id="GO:0006400">
    <property type="term" value="P:tRNA modification"/>
    <property type="evidence" value="ECO:0007669"/>
    <property type="project" value="TreeGrafter"/>
</dbReference>
<keyword evidence="4" id="KW-0949">S-adenosyl-L-methionine</keyword>
<keyword evidence="6" id="KW-0539">Nucleus</keyword>
<evidence type="ECO:0000256" key="3">
    <source>
        <dbReference type="ARBA" id="ARBA00022679"/>
    </source>
</evidence>
<comment type="function">
    <text evidence="7">Catalyzes the formation of 3-(3-amino-3-carboxypropyl)uridine (acp3U) at position 20 in the D-loop of several cytoplasmic tRNAs (acp3U(20)).</text>
</comment>
<evidence type="ECO:0000313" key="13">
    <source>
        <dbReference type="EMBL" id="KAI1720909.1"/>
    </source>
</evidence>
<evidence type="ECO:0000259" key="12">
    <source>
        <dbReference type="SMART" id="SM01144"/>
    </source>
</evidence>
<comment type="similarity">
    <text evidence="8">Belongs to the TDD superfamily. DTWD1 family.</text>
</comment>
<evidence type="ECO:0000256" key="6">
    <source>
        <dbReference type="ARBA" id="ARBA00023242"/>
    </source>
</evidence>
<feature type="domain" description="DTW" evidence="12">
    <location>
        <begin position="69"/>
        <end position="238"/>
    </location>
</feature>
<evidence type="ECO:0000256" key="11">
    <source>
        <dbReference type="ARBA" id="ARBA00048718"/>
    </source>
</evidence>
<evidence type="ECO:0000256" key="8">
    <source>
        <dbReference type="ARBA" id="ARBA00038290"/>
    </source>
</evidence>
<comment type="catalytic activity">
    <reaction evidence="11">
        <text>a uridine in tRNA + S-adenosyl-L-methionine = a 3-[(3S)-3-amino-3-carboxypropyl]uridine in tRNA + S-methyl-5'-thioadenosine + H(+)</text>
        <dbReference type="Rhea" id="RHEA:62432"/>
        <dbReference type="Rhea" id="RHEA-COMP:13339"/>
        <dbReference type="Rhea" id="RHEA-COMP:16092"/>
        <dbReference type="ChEBI" id="CHEBI:15378"/>
        <dbReference type="ChEBI" id="CHEBI:17509"/>
        <dbReference type="ChEBI" id="CHEBI:59789"/>
        <dbReference type="ChEBI" id="CHEBI:65315"/>
        <dbReference type="ChEBI" id="CHEBI:82930"/>
        <dbReference type="EC" id="2.5.1.25"/>
    </reaction>
</comment>
<gene>
    <name evidence="13" type="ORF">DdX_05159</name>
</gene>
<evidence type="ECO:0000256" key="10">
    <source>
        <dbReference type="ARBA" id="ARBA00042508"/>
    </source>
</evidence>
<dbReference type="EC" id="2.5.1.25" evidence="2"/>
<keyword evidence="3" id="KW-0808">Transferase</keyword>
<organism evidence="13 14">
    <name type="scientific">Ditylenchus destructor</name>
    <dbReference type="NCBI Taxonomy" id="166010"/>
    <lineage>
        <taxon>Eukaryota</taxon>
        <taxon>Metazoa</taxon>
        <taxon>Ecdysozoa</taxon>
        <taxon>Nematoda</taxon>
        <taxon>Chromadorea</taxon>
        <taxon>Rhabditida</taxon>
        <taxon>Tylenchina</taxon>
        <taxon>Tylenchomorpha</taxon>
        <taxon>Sphaerularioidea</taxon>
        <taxon>Anguinidae</taxon>
        <taxon>Anguininae</taxon>
        <taxon>Ditylenchus</taxon>
    </lineage>
</organism>
<name>A0AAD4R7E8_9BILA</name>
<dbReference type="EMBL" id="JAKKPZ010000005">
    <property type="protein sequence ID" value="KAI1720909.1"/>
    <property type="molecule type" value="Genomic_DNA"/>
</dbReference>
<dbReference type="Pfam" id="PF03942">
    <property type="entry name" value="DTW"/>
    <property type="match status" value="1"/>
</dbReference>
<reference evidence="13" key="1">
    <citation type="submission" date="2022-01" db="EMBL/GenBank/DDBJ databases">
        <title>Genome Sequence Resource for Two Populations of Ditylenchus destructor, the Migratory Endoparasitic Phytonematode.</title>
        <authorList>
            <person name="Zhang H."/>
            <person name="Lin R."/>
            <person name="Xie B."/>
        </authorList>
    </citation>
    <scope>NUCLEOTIDE SEQUENCE</scope>
    <source>
        <strain evidence="13">BazhouSP</strain>
    </source>
</reference>
<comment type="caution">
    <text evidence="13">The sequence shown here is derived from an EMBL/GenBank/DDBJ whole genome shotgun (WGS) entry which is preliminary data.</text>
</comment>
<dbReference type="Proteomes" id="UP001201812">
    <property type="component" value="Unassembled WGS sequence"/>
</dbReference>
<evidence type="ECO:0000256" key="2">
    <source>
        <dbReference type="ARBA" id="ARBA00012386"/>
    </source>
</evidence>
<keyword evidence="14" id="KW-1185">Reference proteome</keyword>
<evidence type="ECO:0000256" key="7">
    <source>
        <dbReference type="ARBA" id="ARBA00037050"/>
    </source>
</evidence>
<evidence type="ECO:0000256" key="9">
    <source>
        <dbReference type="ARBA" id="ARBA00039242"/>
    </source>
</evidence>
<dbReference type="InterPro" id="IPR051521">
    <property type="entry name" value="tRNA_Mod/Golgi_Maint"/>
</dbReference>
<dbReference type="GO" id="GO:0005634">
    <property type="term" value="C:nucleus"/>
    <property type="evidence" value="ECO:0007669"/>
    <property type="project" value="UniProtKB-SubCell"/>
</dbReference>
<evidence type="ECO:0000256" key="5">
    <source>
        <dbReference type="ARBA" id="ARBA00022694"/>
    </source>
</evidence>
<dbReference type="SMART" id="SM01144">
    <property type="entry name" value="DTW"/>
    <property type="match status" value="1"/>
</dbReference>
<dbReference type="InterPro" id="IPR005636">
    <property type="entry name" value="DTW"/>
</dbReference>
<dbReference type="PANTHER" id="PTHR15627:SF8">
    <property type="entry name" value="TRNA-URIDINE AMINOCARBOXYPROPYLTRANSFERASE 1"/>
    <property type="match status" value="1"/>
</dbReference>
<dbReference type="PANTHER" id="PTHR15627">
    <property type="entry name" value="NATURAL KILLER CELL-SPECIFIC ANTIGEN KLIP1"/>
    <property type="match status" value="1"/>
</dbReference>
<evidence type="ECO:0000256" key="1">
    <source>
        <dbReference type="ARBA" id="ARBA00004123"/>
    </source>
</evidence>
<proteinExistence type="inferred from homology"/>
<accession>A0AAD4R7E8</accession>
<evidence type="ECO:0000313" key="14">
    <source>
        <dbReference type="Proteomes" id="UP001201812"/>
    </source>
</evidence>
<sequence>MTGEINGSSISPKEIKSAESKIDQIEITADQKGKSVDGKSISEKFSNIYSRLEKEVTQRQICAQCGRKRMYFCYDCRQLMPGIEALVPKIKLPVQIDVIKHQGEKNSKSTAIHCCLLAPESTRIFDRFMDIPDYSNTASSSQDPVGSTVLVYPSKNAESIEEYVLANGPIGRLVFVDGTWYNVKTVRNLPQLAGLPCVKLKMYTTDYWRPQKGLSAEYLATIEAIFYALSESFKANKSLAKSDEIIAGTDLDTVLFWFYFLRSRLK</sequence>
<protein>
    <recommendedName>
        <fullName evidence="9">tRNA-uridine aminocarboxypropyltransferase 1</fullName>
        <ecNumber evidence="2">2.5.1.25</ecNumber>
    </recommendedName>
    <alternativeName>
        <fullName evidence="10">DTW domain-containing protein 1</fullName>
    </alternativeName>
</protein>
<dbReference type="GO" id="GO:0016432">
    <property type="term" value="F:tRNA-uridine aminocarboxypropyltransferase activity"/>
    <property type="evidence" value="ECO:0007669"/>
    <property type="project" value="UniProtKB-EC"/>
</dbReference>
<keyword evidence="5" id="KW-0819">tRNA processing</keyword>
<evidence type="ECO:0000256" key="4">
    <source>
        <dbReference type="ARBA" id="ARBA00022691"/>
    </source>
</evidence>
<dbReference type="AlphaFoldDB" id="A0AAD4R7E8"/>